<dbReference type="FunFam" id="1.10.220.10:FF:000001">
    <property type="entry name" value="Annexin"/>
    <property type="match status" value="1"/>
</dbReference>
<organism evidence="8 9">
    <name type="scientific">Hibiscus trionum</name>
    <name type="common">Flower of an hour</name>
    <dbReference type="NCBI Taxonomy" id="183268"/>
    <lineage>
        <taxon>Eukaryota</taxon>
        <taxon>Viridiplantae</taxon>
        <taxon>Streptophyta</taxon>
        <taxon>Embryophyta</taxon>
        <taxon>Tracheophyta</taxon>
        <taxon>Spermatophyta</taxon>
        <taxon>Magnoliopsida</taxon>
        <taxon>eudicotyledons</taxon>
        <taxon>Gunneridae</taxon>
        <taxon>Pentapetalae</taxon>
        <taxon>rosids</taxon>
        <taxon>malvids</taxon>
        <taxon>Malvales</taxon>
        <taxon>Malvaceae</taxon>
        <taxon>Malvoideae</taxon>
        <taxon>Hibiscus</taxon>
    </lineage>
</organism>
<feature type="binding site" evidence="6">
    <location>
        <position position="303"/>
    </location>
    <ligand>
        <name>Ca(2+)</name>
        <dbReference type="ChEBI" id="CHEBI:29108"/>
        <label>3</label>
    </ligand>
</feature>
<dbReference type="GO" id="GO:0001786">
    <property type="term" value="F:phosphatidylserine binding"/>
    <property type="evidence" value="ECO:0007669"/>
    <property type="project" value="TreeGrafter"/>
</dbReference>
<dbReference type="GO" id="GO:0005544">
    <property type="term" value="F:calcium-dependent phospholipid binding"/>
    <property type="evidence" value="ECO:0007669"/>
    <property type="project" value="UniProtKB-KW"/>
</dbReference>
<dbReference type="Gene3D" id="1.10.220.10">
    <property type="entry name" value="Annexin"/>
    <property type="match status" value="4"/>
</dbReference>
<feature type="binding site" evidence="6">
    <location>
        <position position="25"/>
    </location>
    <ligand>
        <name>Ca(2+)</name>
        <dbReference type="ChEBI" id="CHEBI:29108"/>
        <label>1</label>
    </ligand>
</feature>
<evidence type="ECO:0000256" key="1">
    <source>
        <dbReference type="ARBA" id="ARBA00022723"/>
    </source>
</evidence>
<dbReference type="AlphaFoldDB" id="A0A9W7LZ73"/>
<dbReference type="EMBL" id="BSYR01000017">
    <property type="protein sequence ID" value="GMI80315.1"/>
    <property type="molecule type" value="Genomic_DNA"/>
</dbReference>
<dbReference type="InterPro" id="IPR037104">
    <property type="entry name" value="Annexin_sf"/>
</dbReference>
<keyword evidence="4 7" id="KW-0041">Annexin</keyword>
<keyword evidence="2 7" id="KW-0677">Repeat</keyword>
<feature type="binding site" evidence="6">
    <location>
        <position position="27"/>
    </location>
    <ligand>
        <name>Ca(2+)</name>
        <dbReference type="ChEBI" id="CHEBI:29108"/>
        <label>1</label>
    </ligand>
</feature>
<evidence type="ECO:0000256" key="5">
    <source>
        <dbReference type="ARBA" id="ARBA00023302"/>
    </source>
</evidence>
<dbReference type="GO" id="GO:0009414">
    <property type="term" value="P:response to water deprivation"/>
    <property type="evidence" value="ECO:0007669"/>
    <property type="project" value="TreeGrafter"/>
</dbReference>
<evidence type="ECO:0000313" key="8">
    <source>
        <dbReference type="EMBL" id="GMI80315.1"/>
    </source>
</evidence>
<evidence type="ECO:0000256" key="4">
    <source>
        <dbReference type="ARBA" id="ARBA00023216"/>
    </source>
</evidence>
<feature type="binding site" evidence="6">
    <location>
        <position position="253"/>
    </location>
    <ligand>
        <name>Ca(2+)</name>
        <dbReference type="ChEBI" id="CHEBI:29108"/>
        <label>2</label>
    </ligand>
</feature>
<evidence type="ECO:0000313" key="9">
    <source>
        <dbReference type="Proteomes" id="UP001165190"/>
    </source>
</evidence>
<reference evidence="8" key="1">
    <citation type="submission" date="2023-05" db="EMBL/GenBank/DDBJ databases">
        <title>Genome and transcriptome analyses reveal genes involved in the formation of fine ridges on petal epidermal cells in Hibiscus trionum.</title>
        <authorList>
            <person name="Koshimizu S."/>
            <person name="Masuda S."/>
            <person name="Ishii T."/>
            <person name="Shirasu K."/>
            <person name="Hoshino A."/>
            <person name="Arita M."/>
        </authorList>
    </citation>
    <scope>NUCLEOTIDE SEQUENCE</scope>
    <source>
        <strain evidence="8">Hamamatsu line</strain>
    </source>
</reference>
<dbReference type="GO" id="GO:0005886">
    <property type="term" value="C:plasma membrane"/>
    <property type="evidence" value="ECO:0007669"/>
    <property type="project" value="TreeGrafter"/>
</dbReference>
<dbReference type="FunFam" id="1.10.220.10:FF:000008">
    <property type="entry name" value="Annexin"/>
    <property type="match status" value="1"/>
</dbReference>
<name>A0A9W7LZ73_HIBTR</name>
<keyword evidence="3 6" id="KW-0106">Calcium</keyword>
<proteinExistence type="inferred from homology"/>
<dbReference type="OrthoDB" id="37886at2759"/>
<evidence type="ECO:0000256" key="2">
    <source>
        <dbReference type="ARBA" id="ARBA00022737"/>
    </source>
</evidence>
<dbReference type="SMART" id="SM00335">
    <property type="entry name" value="ANX"/>
    <property type="match status" value="3"/>
</dbReference>
<dbReference type="GO" id="GO:0009651">
    <property type="term" value="P:response to salt stress"/>
    <property type="evidence" value="ECO:0007669"/>
    <property type="project" value="TreeGrafter"/>
</dbReference>
<evidence type="ECO:0000256" key="7">
    <source>
        <dbReference type="RuleBase" id="RU003540"/>
    </source>
</evidence>
<dbReference type="PRINTS" id="PR01814">
    <property type="entry name" value="ANNEXINPLANT"/>
</dbReference>
<comment type="caution">
    <text evidence="8">The sequence shown here is derived from an EMBL/GenBank/DDBJ whole genome shotgun (WGS) entry which is preliminary data.</text>
</comment>
<dbReference type="GO" id="GO:0009409">
    <property type="term" value="P:response to cold"/>
    <property type="evidence" value="ECO:0007669"/>
    <property type="project" value="TreeGrafter"/>
</dbReference>
<accession>A0A9W7LZ73</accession>
<evidence type="ECO:0000256" key="3">
    <source>
        <dbReference type="ARBA" id="ARBA00022837"/>
    </source>
</evidence>
<dbReference type="PANTHER" id="PTHR10502:SF204">
    <property type="entry name" value="ANNEXIN"/>
    <property type="match status" value="1"/>
</dbReference>
<dbReference type="PRINTS" id="PR00196">
    <property type="entry name" value="ANNEXIN"/>
</dbReference>
<dbReference type="Pfam" id="PF00191">
    <property type="entry name" value="Annexin"/>
    <property type="match status" value="4"/>
</dbReference>
<dbReference type="FunFam" id="1.10.220.10:FF:000006">
    <property type="entry name" value="Annexin"/>
    <property type="match status" value="1"/>
</dbReference>
<dbReference type="InterPro" id="IPR018502">
    <property type="entry name" value="Annexin_repeat"/>
</dbReference>
<sequence length="314" mass="36374">MATIIVPKRISIRDDAEALRKACKGLGTDEKAIIEVLGHRNAIQRRQIRQAYEQIYEEDLIKRLEKRLSGDFERAVCRWILDPADRDGLLANSELRESSDEHSVLVEISCTRSSEELMGIRRAYHARFKRSLEEEVADHTKGDTQKLLVALVSAFRYDGEEVNAKLAKSEAKDLHEAIKDKKLNTDDVIRILTTRSKLQLRATFNFYREEQDASINKNLPNKSKNEFLETLCITVRCLQDPKKYFEKVLRDSIKRFGTDDDALTRVIVTRAEKDLKEIKDLYYKRNNVRLEEAVDKHTRGDYEDMLLTLLGSEV</sequence>
<dbReference type="GO" id="GO:0005737">
    <property type="term" value="C:cytoplasm"/>
    <property type="evidence" value="ECO:0007669"/>
    <property type="project" value="TreeGrafter"/>
</dbReference>
<protein>
    <recommendedName>
        <fullName evidence="7">Annexin</fullName>
    </recommendedName>
</protein>
<dbReference type="InterPro" id="IPR001464">
    <property type="entry name" value="Annexin"/>
</dbReference>
<dbReference type="PROSITE" id="PS51897">
    <property type="entry name" value="ANNEXIN_2"/>
    <property type="match status" value="4"/>
</dbReference>
<feature type="binding site" evidence="6">
    <location>
        <position position="257"/>
    </location>
    <ligand>
        <name>Ca(2+)</name>
        <dbReference type="ChEBI" id="CHEBI:29108"/>
        <label>2</label>
    </ligand>
</feature>
<dbReference type="SUPFAM" id="SSF47874">
    <property type="entry name" value="Annexin"/>
    <property type="match status" value="1"/>
</dbReference>
<feature type="binding site" evidence="6">
    <location>
        <position position="298"/>
    </location>
    <ligand>
        <name>Ca(2+)</name>
        <dbReference type="ChEBI" id="CHEBI:29108"/>
        <label>3</label>
    </ligand>
</feature>
<dbReference type="FunFam" id="1.10.220.10:FF:000009">
    <property type="entry name" value="Annexin"/>
    <property type="match status" value="1"/>
</dbReference>
<dbReference type="PROSITE" id="PS00223">
    <property type="entry name" value="ANNEXIN_1"/>
    <property type="match status" value="1"/>
</dbReference>
<dbReference type="PANTHER" id="PTHR10502">
    <property type="entry name" value="ANNEXIN"/>
    <property type="match status" value="1"/>
</dbReference>
<keyword evidence="5 7" id="KW-0111">Calcium/phospholipid-binding</keyword>
<feature type="binding site" evidence="6">
    <location>
        <position position="255"/>
    </location>
    <ligand>
        <name>Ca(2+)</name>
        <dbReference type="ChEBI" id="CHEBI:29108"/>
        <label>2</label>
    </ligand>
</feature>
<dbReference type="InterPro" id="IPR009118">
    <property type="entry name" value="AnnexinD_plant"/>
</dbReference>
<dbReference type="GO" id="GO:0009408">
    <property type="term" value="P:response to heat"/>
    <property type="evidence" value="ECO:0007669"/>
    <property type="project" value="TreeGrafter"/>
</dbReference>
<dbReference type="InterPro" id="IPR018252">
    <property type="entry name" value="Annexin_repeat_CS"/>
</dbReference>
<dbReference type="Proteomes" id="UP001165190">
    <property type="component" value="Unassembled WGS sequence"/>
</dbReference>
<keyword evidence="9" id="KW-1185">Reference proteome</keyword>
<comment type="similarity">
    <text evidence="7">Belongs to the annexin family.</text>
</comment>
<comment type="domain">
    <text evidence="7">A pair of annexin repeats may form one binding site for calcium and phospholipid.</text>
</comment>
<gene>
    <name evidence="8" type="ORF">HRI_001700800</name>
</gene>
<evidence type="ECO:0000256" key="6">
    <source>
        <dbReference type="PIRSR" id="PIRSR609118-1"/>
    </source>
</evidence>
<keyword evidence="1 6" id="KW-0479">Metal-binding</keyword>
<dbReference type="GO" id="GO:0005509">
    <property type="term" value="F:calcium ion binding"/>
    <property type="evidence" value="ECO:0007669"/>
    <property type="project" value="InterPro"/>
</dbReference>